<keyword evidence="5" id="KW-0653">Protein transport</keyword>
<evidence type="ECO:0000256" key="8">
    <source>
        <dbReference type="ARBA" id="ARBA00023136"/>
    </source>
</evidence>
<evidence type="ECO:0000256" key="3">
    <source>
        <dbReference type="ARBA" id="ARBA00022448"/>
    </source>
</evidence>
<keyword evidence="7" id="KW-0446">Lipid-binding</keyword>
<comment type="caution">
    <text evidence="12">The sequence shown here is derived from an EMBL/GenBank/DDBJ whole genome shotgun (WGS) entry which is preliminary data.</text>
</comment>
<dbReference type="PANTHER" id="PTHR46979">
    <property type="entry name" value="SORTING NEXIN-41"/>
    <property type="match status" value="1"/>
</dbReference>
<dbReference type="InterPro" id="IPR044106">
    <property type="entry name" value="PX_Snx41/Atg20"/>
</dbReference>
<name>A0A2T0AJP6_RHOTO</name>
<keyword evidence="3" id="KW-0813">Transport</keyword>
<gene>
    <name evidence="12" type="ORF">AAT19DRAFT_9228</name>
</gene>
<dbReference type="InterPro" id="IPR051079">
    <property type="entry name" value="Sorting_Nexin_Autophagy"/>
</dbReference>
<feature type="domain" description="PX" evidence="11">
    <location>
        <begin position="122"/>
        <end position="244"/>
    </location>
</feature>
<dbReference type="GO" id="GO:0035091">
    <property type="term" value="F:phosphatidylinositol binding"/>
    <property type="evidence" value="ECO:0007669"/>
    <property type="project" value="InterPro"/>
</dbReference>
<dbReference type="AlphaFoldDB" id="A0A2T0AJP6"/>
<feature type="region of interest" description="Disordered" evidence="10">
    <location>
        <begin position="451"/>
        <end position="499"/>
    </location>
</feature>
<dbReference type="CDD" id="cd06867">
    <property type="entry name" value="PX_SNX41_42"/>
    <property type="match status" value="1"/>
</dbReference>
<feature type="region of interest" description="Disordered" evidence="10">
    <location>
        <begin position="1"/>
        <end position="122"/>
    </location>
</feature>
<evidence type="ECO:0000256" key="2">
    <source>
        <dbReference type="ARBA" id="ARBA00010883"/>
    </source>
</evidence>
<dbReference type="SUPFAM" id="SSF64268">
    <property type="entry name" value="PX domain"/>
    <property type="match status" value="1"/>
</dbReference>
<evidence type="ECO:0000256" key="7">
    <source>
        <dbReference type="ARBA" id="ARBA00023121"/>
    </source>
</evidence>
<dbReference type="SMART" id="SM00312">
    <property type="entry name" value="PX"/>
    <property type="match status" value="1"/>
</dbReference>
<protein>
    <recommendedName>
        <fullName evidence="11">PX domain-containing protein</fullName>
    </recommendedName>
</protein>
<dbReference type="InterPro" id="IPR027267">
    <property type="entry name" value="AH/BAR_dom_sf"/>
</dbReference>
<sequence>MSDPSDNPFHEEALTDDPAPSSSSPPSHTTDPTSSSHLASSPPTSPGGFASRSDDDAPLFSAPAAIAYPFSAEPYPQDTSGDRGGEGVTSPPLPQVPPGEGHEAQEEEEGKEKAQQQRVFQRPARDAIQIVDALKTSEGASTPYIVYRIVFENREVRRRYSDFVSLRQALATLHPCFIVPPLPPKNSLSSYAIAGANPAKAKEDAALIARRRRMLSTFLNRTLEHPVLGQERVFRRFLDPETPWHDVLHSPPVTLVPKNPLKAPANDPTNAEMLALFASLPIPSSSATLQHPDQRFLDSEVFTSKFSSHLAGSMEKVNRRLMKRWTEAAGDWGEMGGGLNGFALRMGEDGSGGLDEATEKVGMAVDAGYTLTNTMLKHWEQEFTEPLQEYTQFSNIIKSLLKYRHNKHLQYEAARELLESKRGTLEELERSELEAQRLEKALERVRIVTEDGGSDRAVSPPSGSSPVGAAAESGAQAPLPPLPSSSGSLAPQPAKRGGGLVSALKHSVKGLVDSDPESTRRSTISKTREQINQLDDAIKALTGDLRFASVTIQSDLDRFQRQKVGDIREMCLDFANFHKEWASKNLAMWEETKAAIDAIVDDE</sequence>
<dbReference type="Gene3D" id="1.20.1270.60">
    <property type="entry name" value="Arfaptin homology (AH) domain/BAR domain"/>
    <property type="match status" value="2"/>
</dbReference>
<accession>A0A2T0AJP6</accession>
<dbReference type="SUPFAM" id="SSF103657">
    <property type="entry name" value="BAR/IMD domain-like"/>
    <property type="match status" value="1"/>
</dbReference>
<keyword evidence="9" id="KW-0175">Coiled coil</keyword>
<dbReference type="GO" id="GO:0006914">
    <property type="term" value="P:autophagy"/>
    <property type="evidence" value="ECO:0007669"/>
    <property type="project" value="UniProtKB-KW"/>
</dbReference>
<evidence type="ECO:0000256" key="5">
    <source>
        <dbReference type="ARBA" id="ARBA00022927"/>
    </source>
</evidence>
<feature type="compositionally biased region" description="Low complexity" evidence="10">
    <location>
        <begin position="457"/>
        <end position="477"/>
    </location>
</feature>
<dbReference type="GO" id="GO:0005829">
    <property type="term" value="C:cytosol"/>
    <property type="evidence" value="ECO:0007669"/>
    <property type="project" value="GOC"/>
</dbReference>
<evidence type="ECO:0000313" key="13">
    <source>
        <dbReference type="Proteomes" id="UP000239560"/>
    </source>
</evidence>
<organism evidence="12 13">
    <name type="scientific">Rhodotorula toruloides</name>
    <name type="common">Yeast</name>
    <name type="synonym">Rhodosporidium toruloides</name>
    <dbReference type="NCBI Taxonomy" id="5286"/>
    <lineage>
        <taxon>Eukaryota</taxon>
        <taxon>Fungi</taxon>
        <taxon>Dikarya</taxon>
        <taxon>Basidiomycota</taxon>
        <taxon>Pucciniomycotina</taxon>
        <taxon>Microbotryomycetes</taxon>
        <taxon>Sporidiobolales</taxon>
        <taxon>Sporidiobolaceae</taxon>
        <taxon>Rhodotorula</taxon>
    </lineage>
</organism>
<dbReference type="Gene3D" id="3.30.1520.10">
    <property type="entry name" value="Phox-like domain"/>
    <property type="match status" value="1"/>
</dbReference>
<feature type="compositionally biased region" description="Low complexity" evidence="10">
    <location>
        <begin position="484"/>
        <end position="494"/>
    </location>
</feature>
<dbReference type="GO" id="GO:0010008">
    <property type="term" value="C:endosome membrane"/>
    <property type="evidence" value="ECO:0007669"/>
    <property type="project" value="UniProtKB-SubCell"/>
</dbReference>
<dbReference type="EMBL" id="LCTV02000001">
    <property type="protein sequence ID" value="PRQ78160.1"/>
    <property type="molecule type" value="Genomic_DNA"/>
</dbReference>
<dbReference type="Proteomes" id="UP000239560">
    <property type="component" value="Unassembled WGS sequence"/>
</dbReference>
<comment type="subcellular location">
    <subcellularLocation>
        <location evidence="1">Endosome membrane</location>
        <topology evidence="1">Peripheral membrane protein</topology>
    </subcellularLocation>
</comment>
<feature type="compositionally biased region" description="Low complexity" evidence="10">
    <location>
        <begin position="16"/>
        <end position="42"/>
    </location>
</feature>
<dbReference type="GO" id="GO:0015031">
    <property type="term" value="P:protein transport"/>
    <property type="evidence" value="ECO:0007669"/>
    <property type="project" value="UniProtKB-KW"/>
</dbReference>
<feature type="coiled-coil region" evidence="9">
    <location>
        <begin position="411"/>
        <end position="448"/>
    </location>
</feature>
<dbReference type="InterPro" id="IPR036871">
    <property type="entry name" value="PX_dom_sf"/>
</dbReference>
<dbReference type="PANTHER" id="PTHR46979:SF2">
    <property type="entry name" value="SORTING NEXIN-41"/>
    <property type="match status" value="1"/>
</dbReference>
<dbReference type="Pfam" id="PF00787">
    <property type="entry name" value="PX"/>
    <property type="match status" value="1"/>
</dbReference>
<evidence type="ECO:0000256" key="6">
    <source>
        <dbReference type="ARBA" id="ARBA00023006"/>
    </source>
</evidence>
<reference evidence="12 13" key="1">
    <citation type="journal article" date="2018" name="Elife">
        <title>Functional genomics of lipid metabolism in the oleaginous yeast Rhodosporidium toruloides.</title>
        <authorList>
            <person name="Coradetti S.T."/>
            <person name="Pinel D."/>
            <person name="Geiselman G."/>
            <person name="Ito M."/>
            <person name="Mondo S."/>
            <person name="Reilly M.C."/>
            <person name="Cheng Y.F."/>
            <person name="Bauer S."/>
            <person name="Grigoriev I."/>
            <person name="Gladden J.M."/>
            <person name="Simmons B.A."/>
            <person name="Brem R."/>
            <person name="Arkin A.P."/>
            <person name="Skerker J.M."/>
        </authorList>
    </citation>
    <scope>NUCLEOTIDE SEQUENCE [LARGE SCALE GENOMIC DNA]</scope>
    <source>
        <strain evidence="12 13">NBRC 0880</strain>
    </source>
</reference>
<evidence type="ECO:0000256" key="10">
    <source>
        <dbReference type="SAM" id="MobiDB-lite"/>
    </source>
</evidence>
<feature type="compositionally biased region" description="Basic and acidic residues" evidence="10">
    <location>
        <begin position="100"/>
        <end position="115"/>
    </location>
</feature>
<keyword evidence="8" id="KW-0472">Membrane</keyword>
<proteinExistence type="inferred from homology"/>
<comment type="similarity">
    <text evidence="2">Belongs to the sorting nexin family.</text>
</comment>
<evidence type="ECO:0000256" key="9">
    <source>
        <dbReference type="SAM" id="Coils"/>
    </source>
</evidence>
<dbReference type="OrthoDB" id="289314at2759"/>
<dbReference type="PROSITE" id="PS50195">
    <property type="entry name" value="PX"/>
    <property type="match status" value="1"/>
</dbReference>
<keyword evidence="6" id="KW-0072">Autophagy</keyword>
<keyword evidence="4" id="KW-0967">Endosome</keyword>
<dbReference type="InterPro" id="IPR001683">
    <property type="entry name" value="PX_dom"/>
</dbReference>
<evidence type="ECO:0000259" key="11">
    <source>
        <dbReference type="PROSITE" id="PS50195"/>
    </source>
</evidence>
<evidence type="ECO:0000256" key="1">
    <source>
        <dbReference type="ARBA" id="ARBA00004481"/>
    </source>
</evidence>
<evidence type="ECO:0000256" key="4">
    <source>
        <dbReference type="ARBA" id="ARBA00022753"/>
    </source>
</evidence>
<evidence type="ECO:0000313" key="12">
    <source>
        <dbReference type="EMBL" id="PRQ78160.1"/>
    </source>
</evidence>
<dbReference type="GO" id="GO:0042147">
    <property type="term" value="P:retrograde transport, endosome to Golgi"/>
    <property type="evidence" value="ECO:0007669"/>
    <property type="project" value="InterPro"/>
</dbReference>